<dbReference type="EMBL" id="ON529852">
    <property type="protein sequence ID" value="USN14132.1"/>
    <property type="molecule type" value="Genomic_DNA"/>
</dbReference>
<evidence type="ECO:0000313" key="2">
    <source>
        <dbReference type="Proteomes" id="UP001056685"/>
    </source>
</evidence>
<evidence type="ECO:0000313" key="1">
    <source>
        <dbReference type="EMBL" id="USN14132.1"/>
    </source>
</evidence>
<protein>
    <submittedName>
        <fullName evidence="1">Uncharacterized protein</fullName>
    </submittedName>
</protein>
<keyword evidence="2" id="KW-1185">Reference proteome</keyword>
<proteinExistence type="predicted"/>
<name>A0A9E7MQ87_9CAUD</name>
<reference evidence="1" key="1">
    <citation type="submission" date="2022-05" db="EMBL/GenBank/DDBJ databases">
        <authorList>
            <person name="Friedrich I."/>
            <person name="Poehlein A."/>
            <person name="Schneider D."/>
            <person name="Hertel R."/>
            <person name="Daniel R."/>
        </authorList>
    </citation>
    <scope>NUCLEOTIDE SEQUENCE</scope>
</reference>
<gene>
    <name evidence="1" type="ORF">KABACHOK_02960</name>
</gene>
<organism evidence="1 2">
    <name type="scientific">Brevundimonas phage vB_BpoS-Kabachok</name>
    <dbReference type="NCBI Taxonomy" id="2948600"/>
    <lineage>
        <taxon>Viruses</taxon>
        <taxon>Duplodnaviria</taxon>
        <taxon>Heunggongvirae</taxon>
        <taxon>Uroviricota</taxon>
        <taxon>Caudoviricetes</taxon>
        <taxon>Jeanschmidtviridae</taxon>
        <taxon>Marchewkavirus</taxon>
        <taxon>Marchewkavirus kabachok</taxon>
    </lineage>
</organism>
<accession>A0A9E7MQ87</accession>
<sequence length="127" mass="14329">MSNSASADPAQTIETLKTLLHAQRAISNEVMTYLLEPAGRDRLILCDKVHRADAELRVALNGGGYVRNPWPEGGFTAEMTRDRRALIDKMRKRADALRSLFLRDDADLMDQAAREMEYDLLAWAAPR</sequence>
<dbReference type="Proteomes" id="UP001056685">
    <property type="component" value="Segment"/>
</dbReference>